<name>A0A9Q0BBR0_9HYPO</name>
<evidence type="ECO:0000256" key="1">
    <source>
        <dbReference type="SAM" id="MobiDB-lite"/>
    </source>
</evidence>
<reference evidence="3" key="1">
    <citation type="journal article" date="2021" name="J Fungi (Basel)">
        <title>Genomic and Metabolomic Analyses of the Marine Fungus Emericellopsis cladophorae: Insights into Saltwater Adaptability Mechanisms and Its Biosynthetic Potential.</title>
        <authorList>
            <person name="Goncalves M.F.M."/>
            <person name="Hilario S."/>
            <person name="Van de Peer Y."/>
            <person name="Esteves A.C."/>
            <person name="Alves A."/>
        </authorList>
    </citation>
    <scope>NUCLEOTIDE SEQUENCE</scope>
    <source>
        <strain evidence="3">MUM 19.33</strain>
    </source>
</reference>
<sequence length="339" mass="37708">MDSSKIKTRIVILSDTHGAKPKPRTAQDPDSDTELSQNYRIVMRLPTGFRHPLPEADVLIHCGDLTKRSRAEEFEATFSMLREAPAKLKLVIAGNHDGALDAKFWDQYADEQPKEPGDETTSRKAWRIIKEAEQDSVRFLDEGTHNFALDNGAVLRIYASPWTPEYGLWGFQYDVDEGHSFKIPQDIDVAMTHGPAEGILDLTRGHDHAGCPFLLSALQKAKPRIHCFGHIHEAWGAYLAKWGKLAAEGVDEAASRTIMDLDDFWPVMADDDEGYASRVQMLKKIRKEGGIGIDLTALEASGAGKDQTLFLNAAVMNLGYRPAQSPWIVDIDLPQKESG</sequence>
<feature type="region of interest" description="Disordered" evidence="1">
    <location>
        <begin position="14"/>
        <end position="35"/>
    </location>
</feature>
<dbReference type="PANTHER" id="PTHR12905:SF0">
    <property type="entry name" value="CALCINEURIN-LIKE PHOSPHOESTERASE DOMAIN-CONTAINING PROTEIN"/>
    <property type="match status" value="1"/>
</dbReference>
<dbReference type="GeneID" id="75830354"/>
<dbReference type="InterPro" id="IPR029052">
    <property type="entry name" value="Metallo-depent_PP-like"/>
</dbReference>
<keyword evidence="4" id="KW-1185">Reference proteome</keyword>
<dbReference type="GO" id="GO:0016829">
    <property type="term" value="F:lyase activity"/>
    <property type="evidence" value="ECO:0007669"/>
    <property type="project" value="UniProtKB-KW"/>
</dbReference>
<dbReference type="SUPFAM" id="SSF56300">
    <property type="entry name" value="Metallo-dependent phosphatases"/>
    <property type="match status" value="1"/>
</dbReference>
<dbReference type="InterPro" id="IPR004843">
    <property type="entry name" value="Calcineurin-like_PHP"/>
</dbReference>
<gene>
    <name evidence="3" type="ORF">J7T54_003862</name>
</gene>
<dbReference type="RefSeq" id="XP_051359782.1">
    <property type="nucleotide sequence ID" value="XM_051509207.1"/>
</dbReference>
<accession>A0A9Q0BBR0</accession>
<evidence type="ECO:0000313" key="3">
    <source>
        <dbReference type="EMBL" id="KAI6778926.1"/>
    </source>
</evidence>
<comment type="caution">
    <text evidence="3">The sequence shown here is derived from an EMBL/GenBank/DDBJ whole genome shotgun (WGS) entry which is preliminary data.</text>
</comment>
<keyword evidence="3" id="KW-0456">Lyase</keyword>
<protein>
    <submittedName>
        <fullName evidence="3">Rhamnogalacturonate lyase C</fullName>
    </submittedName>
</protein>
<dbReference type="OrthoDB" id="630188at2759"/>
<proteinExistence type="predicted"/>
<dbReference type="InterPro" id="IPR051693">
    <property type="entry name" value="UPF0046_metallophosphoest"/>
</dbReference>
<evidence type="ECO:0000259" key="2">
    <source>
        <dbReference type="Pfam" id="PF00149"/>
    </source>
</evidence>
<dbReference type="Proteomes" id="UP001055219">
    <property type="component" value="Unassembled WGS sequence"/>
</dbReference>
<dbReference type="Gene3D" id="3.60.21.10">
    <property type="match status" value="1"/>
</dbReference>
<dbReference type="GO" id="GO:0016787">
    <property type="term" value="F:hydrolase activity"/>
    <property type="evidence" value="ECO:0007669"/>
    <property type="project" value="InterPro"/>
</dbReference>
<dbReference type="CDD" id="cd07379">
    <property type="entry name" value="MPP_239FB"/>
    <property type="match status" value="1"/>
</dbReference>
<dbReference type="AlphaFoldDB" id="A0A9Q0BBR0"/>
<dbReference type="EMBL" id="JAGIXG020000056">
    <property type="protein sequence ID" value="KAI6778926.1"/>
    <property type="molecule type" value="Genomic_DNA"/>
</dbReference>
<reference evidence="3" key="2">
    <citation type="submission" date="2022-07" db="EMBL/GenBank/DDBJ databases">
        <authorList>
            <person name="Goncalves M.F.M."/>
            <person name="Hilario S."/>
            <person name="Van De Peer Y."/>
            <person name="Esteves A.C."/>
            <person name="Alves A."/>
        </authorList>
    </citation>
    <scope>NUCLEOTIDE SEQUENCE</scope>
    <source>
        <strain evidence="3">MUM 19.33</strain>
    </source>
</reference>
<feature type="domain" description="Calcineurin-like phosphoesterase" evidence="2">
    <location>
        <begin position="9"/>
        <end position="233"/>
    </location>
</feature>
<organism evidence="3 4">
    <name type="scientific">Emericellopsis cladophorae</name>
    <dbReference type="NCBI Taxonomy" id="2686198"/>
    <lineage>
        <taxon>Eukaryota</taxon>
        <taxon>Fungi</taxon>
        <taxon>Dikarya</taxon>
        <taxon>Ascomycota</taxon>
        <taxon>Pezizomycotina</taxon>
        <taxon>Sordariomycetes</taxon>
        <taxon>Hypocreomycetidae</taxon>
        <taxon>Hypocreales</taxon>
        <taxon>Bionectriaceae</taxon>
        <taxon>Emericellopsis</taxon>
    </lineage>
</organism>
<evidence type="ECO:0000313" key="4">
    <source>
        <dbReference type="Proteomes" id="UP001055219"/>
    </source>
</evidence>
<dbReference type="Pfam" id="PF00149">
    <property type="entry name" value="Metallophos"/>
    <property type="match status" value="1"/>
</dbReference>
<dbReference type="PANTHER" id="PTHR12905">
    <property type="entry name" value="METALLOPHOSPHOESTERASE"/>
    <property type="match status" value="1"/>
</dbReference>